<dbReference type="Pfam" id="PF00994">
    <property type="entry name" value="MoCF_biosynth"/>
    <property type="match status" value="1"/>
</dbReference>
<name>A0ABW5BER1_9BACT</name>
<accession>A0ABW5BER1</accession>
<dbReference type="NCBIfam" id="TIGR00177">
    <property type="entry name" value="molyb_syn"/>
    <property type="match status" value="1"/>
</dbReference>
<evidence type="ECO:0000313" key="4">
    <source>
        <dbReference type="Proteomes" id="UP001597414"/>
    </source>
</evidence>
<dbReference type="InterPro" id="IPR008135">
    <property type="entry name" value="Competence-induced_CinA"/>
</dbReference>
<dbReference type="Gene3D" id="3.90.950.20">
    <property type="entry name" value="CinA-like"/>
    <property type="match status" value="1"/>
</dbReference>
<dbReference type="Proteomes" id="UP001597414">
    <property type="component" value="Unassembled WGS sequence"/>
</dbReference>
<dbReference type="NCBIfam" id="TIGR00199">
    <property type="entry name" value="PncC_domain"/>
    <property type="match status" value="1"/>
</dbReference>
<dbReference type="NCBIfam" id="NF001813">
    <property type="entry name" value="PRK00549.1"/>
    <property type="match status" value="1"/>
</dbReference>
<dbReference type="Pfam" id="PF18146">
    <property type="entry name" value="CinA_KH"/>
    <property type="match status" value="1"/>
</dbReference>
<evidence type="ECO:0000313" key="3">
    <source>
        <dbReference type="EMBL" id="MFD2203380.1"/>
    </source>
</evidence>
<reference evidence="4" key="1">
    <citation type="journal article" date="2019" name="Int. J. Syst. Evol. Microbiol.">
        <title>The Global Catalogue of Microorganisms (GCM) 10K type strain sequencing project: providing services to taxonomists for standard genome sequencing and annotation.</title>
        <authorList>
            <consortium name="The Broad Institute Genomics Platform"/>
            <consortium name="The Broad Institute Genome Sequencing Center for Infectious Disease"/>
            <person name="Wu L."/>
            <person name="Ma J."/>
        </authorList>
    </citation>
    <scope>NUCLEOTIDE SEQUENCE [LARGE SCALE GENOMIC DNA]</scope>
    <source>
        <strain evidence="4">KCTC 19812</strain>
    </source>
</reference>
<proteinExistence type="inferred from homology"/>
<dbReference type="CDD" id="cd00885">
    <property type="entry name" value="cinA"/>
    <property type="match status" value="1"/>
</dbReference>
<dbReference type="Gene3D" id="3.40.980.10">
    <property type="entry name" value="MoaB/Mog-like domain"/>
    <property type="match status" value="1"/>
</dbReference>
<dbReference type="InterPro" id="IPR008136">
    <property type="entry name" value="CinA_C"/>
</dbReference>
<feature type="domain" description="MoaB/Mog" evidence="2">
    <location>
        <begin position="10"/>
        <end position="176"/>
    </location>
</feature>
<comment type="similarity">
    <text evidence="1">Belongs to the CinA family.</text>
</comment>
<dbReference type="SUPFAM" id="SSF142433">
    <property type="entry name" value="CinA-like"/>
    <property type="match status" value="1"/>
</dbReference>
<dbReference type="Pfam" id="PF02464">
    <property type="entry name" value="CinA"/>
    <property type="match status" value="1"/>
</dbReference>
<dbReference type="InterPro" id="IPR001453">
    <property type="entry name" value="MoaB/Mog_dom"/>
</dbReference>
<gene>
    <name evidence="3" type="ORF">ACFSKV_17505</name>
</gene>
<dbReference type="PIRSF" id="PIRSF006728">
    <property type="entry name" value="CinA"/>
    <property type="match status" value="1"/>
</dbReference>
<dbReference type="InterPro" id="IPR036425">
    <property type="entry name" value="MoaB/Mog-like_dom_sf"/>
</dbReference>
<dbReference type="InterPro" id="IPR036653">
    <property type="entry name" value="CinA-like_C"/>
</dbReference>
<sequence>MTNYSEIKAEIIAIGDELLYGQIMDTNSHWISQEMDKIGVRVVRRTTVGDNRDSILSAFKSAESRADIILMTGGLGPTNDDLTKPLLAEYFGCDLVLFQEALEAVRTFFEKRGRELTDLNKLQAHLPSNCTYIPNELGTAPGMWFEENGRIWMSMPGVPHEMKKLISDHVIPRIKGMFKLPHIYHKVIKTVGIGESWLADLIKDWEKELPNHIKLAYLPSLGQVKLRLTAFGENDNELANDVEKEIEKVKPLIEKYIYGYNQEKLEEAIGRLLKSHNKKVALAESCSGGYISHLITSIPGSSDYFQGALIPYHNRFKNRILNVDATTLEEKGAVSEETVMQMSEHIRNLFDADLGLASSGIAGPSGGWAEKPVGTVWIACAMQGKTVTKKLQLTQDRMLNIQLTGVAVLNLLRLCIEGKTE</sequence>
<dbReference type="PANTHER" id="PTHR13939">
    <property type="entry name" value="NICOTINAMIDE-NUCLEOTIDE AMIDOHYDROLASE PNCC"/>
    <property type="match status" value="1"/>
</dbReference>
<dbReference type="NCBIfam" id="TIGR00200">
    <property type="entry name" value="cinA_nterm"/>
    <property type="match status" value="1"/>
</dbReference>
<dbReference type="HAMAP" id="MF_00226_B">
    <property type="entry name" value="CinA_B"/>
    <property type="match status" value="1"/>
</dbReference>
<dbReference type="InterPro" id="IPR050101">
    <property type="entry name" value="CinA"/>
</dbReference>
<protein>
    <recommendedName>
        <fullName evidence="1">CinA-like protein</fullName>
    </recommendedName>
</protein>
<dbReference type="SUPFAM" id="SSF53218">
    <property type="entry name" value="Molybdenum cofactor biosynthesis proteins"/>
    <property type="match status" value="1"/>
</dbReference>
<dbReference type="PANTHER" id="PTHR13939:SF0">
    <property type="entry name" value="NMN AMIDOHYDROLASE-LIKE PROTEIN YFAY"/>
    <property type="match status" value="1"/>
</dbReference>
<dbReference type="EMBL" id="JBHUIV010000025">
    <property type="protein sequence ID" value="MFD2203380.1"/>
    <property type="molecule type" value="Genomic_DNA"/>
</dbReference>
<evidence type="ECO:0000259" key="2">
    <source>
        <dbReference type="SMART" id="SM00852"/>
    </source>
</evidence>
<dbReference type="RefSeq" id="WP_380805711.1">
    <property type="nucleotide sequence ID" value="NZ_JBHUIV010000025.1"/>
</dbReference>
<dbReference type="Gene3D" id="3.30.70.2860">
    <property type="match status" value="1"/>
</dbReference>
<dbReference type="SMART" id="SM00852">
    <property type="entry name" value="MoCF_biosynth"/>
    <property type="match status" value="1"/>
</dbReference>
<keyword evidence="4" id="KW-1185">Reference proteome</keyword>
<evidence type="ECO:0000256" key="1">
    <source>
        <dbReference type="HAMAP-Rule" id="MF_00226"/>
    </source>
</evidence>
<organism evidence="3 4">
    <name type="scientific">Shivajiella indica</name>
    <dbReference type="NCBI Taxonomy" id="872115"/>
    <lineage>
        <taxon>Bacteria</taxon>
        <taxon>Pseudomonadati</taxon>
        <taxon>Bacteroidota</taxon>
        <taxon>Cytophagia</taxon>
        <taxon>Cytophagales</taxon>
        <taxon>Cyclobacteriaceae</taxon>
        <taxon>Shivajiella</taxon>
    </lineage>
</organism>
<dbReference type="InterPro" id="IPR041424">
    <property type="entry name" value="CinA_KH"/>
</dbReference>
<comment type="caution">
    <text evidence="3">The sequence shown here is derived from an EMBL/GenBank/DDBJ whole genome shotgun (WGS) entry which is preliminary data.</text>
</comment>